<feature type="signal peptide" evidence="8">
    <location>
        <begin position="1"/>
        <end position="20"/>
    </location>
</feature>
<evidence type="ECO:0000256" key="6">
    <source>
        <dbReference type="ARBA" id="ARBA00023136"/>
    </source>
</evidence>
<reference evidence="9 10" key="1">
    <citation type="submission" date="2024-08" db="EMBL/GenBank/DDBJ databases">
        <title>Tateyamaria sp. nov., isolated from marine algae.</title>
        <authorList>
            <person name="Choi B.J."/>
            <person name="Kim J.M."/>
            <person name="Lee J.K."/>
            <person name="Choi D.G."/>
            <person name="Bayburt H."/>
            <person name="Baek J.H."/>
            <person name="Han D.M."/>
            <person name="Jeon C.O."/>
        </authorList>
    </citation>
    <scope>NUCLEOTIDE SEQUENCE [LARGE SCALE GENOMIC DNA]</scope>
    <source>
        <strain evidence="9 10">KMU-156</strain>
    </source>
</reference>
<comment type="subcellular location">
    <subcellularLocation>
        <location evidence="1">Cell outer membrane</location>
        <topology evidence="1">Multi-pass membrane protein</topology>
    </subcellularLocation>
</comment>
<evidence type="ECO:0000313" key="9">
    <source>
        <dbReference type="EMBL" id="MFL4471011.1"/>
    </source>
</evidence>
<evidence type="ECO:0000256" key="5">
    <source>
        <dbReference type="ARBA" id="ARBA00022729"/>
    </source>
</evidence>
<accession>A0ABW8UYL9</accession>
<feature type="chain" id="PRO_5046560175" evidence="8">
    <location>
        <begin position="21"/>
        <end position="374"/>
    </location>
</feature>
<name>A0ABW8UYL9_9RHOB</name>
<protein>
    <submittedName>
        <fullName evidence="9">OmpP1/FadL family transporter</fullName>
    </submittedName>
</protein>
<proteinExistence type="inferred from homology"/>
<keyword evidence="3" id="KW-1134">Transmembrane beta strand</keyword>
<gene>
    <name evidence="9" type="ORF">ACERZ8_14385</name>
</gene>
<keyword evidence="4" id="KW-0812">Transmembrane</keyword>
<evidence type="ECO:0000256" key="7">
    <source>
        <dbReference type="ARBA" id="ARBA00023237"/>
    </source>
</evidence>
<dbReference type="InterPro" id="IPR005017">
    <property type="entry name" value="OMPP1/FadL/TodX"/>
</dbReference>
<dbReference type="RefSeq" id="WP_407592847.1">
    <property type="nucleotide sequence ID" value="NZ_JBHDIY010000002.1"/>
</dbReference>
<keyword evidence="5 8" id="KW-0732">Signal</keyword>
<dbReference type="Pfam" id="PF03349">
    <property type="entry name" value="Toluene_X"/>
    <property type="match status" value="1"/>
</dbReference>
<organism evidence="9 10">
    <name type="scientific">Tateyamaria armeniaca</name>
    <dbReference type="NCBI Taxonomy" id="2518930"/>
    <lineage>
        <taxon>Bacteria</taxon>
        <taxon>Pseudomonadati</taxon>
        <taxon>Pseudomonadota</taxon>
        <taxon>Alphaproteobacteria</taxon>
        <taxon>Rhodobacterales</taxon>
        <taxon>Roseobacteraceae</taxon>
        <taxon>Tateyamaria</taxon>
    </lineage>
</organism>
<comment type="similarity">
    <text evidence="2">Belongs to the OmpP1/FadL family.</text>
</comment>
<dbReference type="SUPFAM" id="SSF56935">
    <property type="entry name" value="Porins"/>
    <property type="match status" value="1"/>
</dbReference>
<sequence length="374" mass="39556">MKTYLLATSAILMGATAASAAGIERTNQSVAPLFETGRYLEFSYATVSPSTSGVGGLVTPGAQSGDLTPSYDQFGFAYKADINEQLSYALIYDQPYGADVDYPAATGYFAQGSTAAFDSNALSATLRYKFPNQFSVYGGLRYQVISANAFVPFVTAAVGPLAGTPYEASASSDGAAGYLLGASYEIPDIALRVSLTYQSSIKHDLDTVENTVQGLGVPSSTEIETPQSLTLDFQTGIAQDTLLFGSVRWVDWSSFEIAPQQYVALVGSPLVFFDDDRITWTLGVGRRLNEQWSIAGAISYEETTGSPTGNLGPTDGLLSLGLSAVYTQGKTKITTGIRYVDIGNAQTRVGAAVPGGVFQDNHAIAFGVKIGYNF</sequence>
<comment type="caution">
    <text evidence="9">The sequence shown here is derived from an EMBL/GenBank/DDBJ whole genome shotgun (WGS) entry which is preliminary data.</text>
</comment>
<evidence type="ECO:0000313" key="10">
    <source>
        <dbReference type="Proteomes" id="UP001627408"/>
    </source>
</evidence>
<evidence type="ECO:0000256" key="2">
    <source>
        <dbReference type="ARBA" id="ARBA00008163"/>
    </source>
</evidence>
<keyword evidence="10" id="KW-1185">Reference proteome</keyword>
<evidence type="ECO:0000256" key="4">
    <source>
        <dbReference type="ARBA" id="ARBA00022692"/>
    </source>
</evidence>
<dbReference type="Proteomes" id="UP001627408">
    <property type="component" value="Unassembled WGS sequence"/>
</dbReference>
<dbReference type="Gene3D" id="2.40.160.60">
    <property type="entry name" value="Outer membrane protein transport protein (OMPP1/FadL/TodX)"/>
    <property type="match status" value="1"/>
</dbReference>
<dbReference type="EMBL" id="JBHDIY010000002">
    <property type="protein sequence ID" value="MFL4471011.1"/>
    <property type="molecule type" value="Genomic_DNA"/>
</dbReference>
<keyword evidence="7" id="KW-0998">Cell outer membrane</keyword>
<keyword evidence="6" id="KW-0472">Membrane</keyword>
<evidence type="ECO:0000256" key="1">
    <source>
        <dbReference type="ARBA" id="ARBA00004571"/>
    </source>
</evidence>
<dbReference type="PANTHER" id="PTHR35093">
    <property type="entry name" value="OUTER MEMBRANE PROTEIN NMB0088-RELATED"/>
    <property type="match status" value="1"/>
</dbReference>
<evidence type="ECO:0000256" key="8">
    <source>
        <dbReference type="SAM" id="SignalP"/>
    </source>
</evidence>
<dbReference type="PANTHER" id="PTHR35093:SF8">
    <property type="entry name" value="OUTER MEMBRANE PROTEIN NMB0088-RELATED"/>
    <property type="match status" value="1"/>
</dbReference>
<evidence type="ECO:0000256" key="3">
    <source>
        <dbReference type="ARBA" id="ARBA00022452"/>
    </source>
</evidence>